<dbReference type="PANTHER" id="PTHR24075">
    <property type="entry name" value="SEC63 DOMAIN-CONTAINING"/>
    <property type="match status" value="1"/>
</dbReference>
<dbReference type="PANTHER" id="PTHR24075:SF0">
    <property type="entry name" value="TRANSLOCATION PROTEIN SEC63 HOMOLOG"/>
    <property type="match status" value="1"/>
</dbReference>
<evidence type="ECO:0000313" key="2">
    <source>
        <dbReference type="EMBL" id="RRT85262.1"/>
    </source>
</evidence>
<dbReference type="GO" id="GO:0008320">
    <property type="term" value="F:protein transmembrane transporter activity"/>
    <property type="evidence" value="ECO:0007669"/>
    <property type="project" value="TreeGrafter"/>
</dbReference>
<dbReference type="GO" id="GO:0003723">
    <property type="term" value="F:RNA binding"/>
    <property type="evidence" value="ECO:0007669"/>
    <property type="project" value="TreeGrafter"/>
</dbReference>
<gene>
    <name evidence="2" type="ORF">B296_00003877</name>
</gene>
<dbReference type="SUPFAM" id="SSF81296">
    <property type="entry name" value="E set domains"/>
    <property type="match status" value="1"/>
</dbReference>
<dbReference type="Gene3D" id="2.60.40.150">
    <property type="entry name" value="C2 domain"/>
    <property type="match status" value="1"/>
</dbReference>
<comment type="caution">
    <text evidence="2">The sequence shown here is derived from an EMBL/GenBank/DDBJ whole genome shotgun (WGS) entry which is preliminary data.</text>
</comment>
<dbReference type="AlphaFoldDB" id="A0A427B9U1"/>
<evidence type="ECO:0000256" key="1">
    <source>
        <dbReference type="SAM" id="MobiDB-lite"/>
    </source>
</evidence>
<dbReference type="GO" id="GO:0006620">
    <property type="term" value="P:post-translational protein targeting to endoplasmic reticulum membrane"/>
    <property type="evidence" value="ECO:0007669"/>
    <property type="project" value="TreeGrafter"/>
</dbReference>
<dbReference type="EMBL" id="AMZH03000146">
    <property type="protein sequence ID" value="RRT85262.1"/>
    <property type="molecule type" value="Genomic_DNA"/>
</dbReference>
<dbReference type="InterPro" id="IPR014756">
    <property type="entry name" value="Ig_E-set"/>
</dbReference>
<name>A0A427B9U1_ENSVE</name>
<sequence>MPREALPRLVLSMSDESGSLRESDVGSPGSSPNWWYRLVAGGPSTSLLADWYVPPIPIDIVDLGIKKVKMFQELREMAVADRVELLTQFAGLSDTEVRDVEHVLEMIPSIAVDITCETEGEEGIQEGDIVTMYAWVTLRRGNGLIGALPHAPYYPFPKEENFWLLLADPVSNDVWISQKVSFLDEAAAIAGASKAIQETKESLGASVKEISAAVREAVEKVKSGSRLVMGKFQAPAEGNYNLTCFCLCDAWIGCDRKTNLKLKILKRSRAGTRGHVAEEGPTADEGIEEEEEEEEEEYDDYESEYSDDEDDEKEKKGKIANGIANKKEESTPEGSGSDEDDDE</sequence>
<organism evidence="2 3">
    <name type="scientific">Ensete ventricosum</name>
    <name type="common">Abyssinian banana</name>
    <name type="synonym">Musa ensete</name>
    <dbReference type="NCBI Taxonomy" id="4639"/>
    <lineage>
        <taxon>Eukaryota</taxon>
        <taxon>Viridiplantae</taxon>
        <taxon>Streptophyta</taxon>
        <taxon>Embryophyta</taxon>
        <taxon>Tracheophyta</taxon>
        <taxon>Spermatophyta</taxon>
        <taxon>Magnoliopsida</taxon>
        <taxon>Liliopsida</taxon>
        <taxon>Zingiberales</taxon>
        <taxon>Musaceae</taxon>
        <taxon>Ensete</taxon>
    </lineage>
</organism>
<protein>
    <submittedName>
        <fullName evidence="2">Uncharacterized protein</fullName>
    </submittedName>
</protein>
<accession>A0A427B9U1</accession>
<dbReference type="GO" id="GO:0031207">
    <property type="term" value="C:Sec62/Sec63 complex"/>
    <property type="evidence" value="ECO:0007669"/>
    <property type="project" value="TreeGrafter"/>
</dbReference>
<dbReference type="InterPro" id="IPR035892">
    <property type="entry name" value="C2_domain_sf"/>
</dbReference>
<feature type="region of interest" description="Disordered" evidence="1">
    <location>
        <begin position="271"/>
        <end position="343"/>
    </location>
</feature>
<proteinExistence type="predicted"/>
<dbReference type="GO" id="GO:0006614">
    <property type="term" value="P:SRP-dependent cotranslational protein targeting to membrane"/>
    <property type="evidence" value="ECO:0007669"/>
    <property type="project" value="TreeGrafter"/>
</dbReference>
<dbReference type="Proteomes" id="UP000287651">
    <property type="component" value="Unassembled WGS sequence"/>
</dbReference>
<feature type="compositionally biased region" description="Acidic residues" evidence="1">
    <location>
        <begin position="281"/>
        <end position="312"/>
    </location>
</feature>
<evidence type="ECO:0000313" key="3">
    <source>
        <dbReference type="Proteomes" id="UP000287651"/>
    </source>
</evidence>
<reference evidence="2 3" key="1">
    <citation type="journal article" date="2014" name="Agronomy (Basel)">
        <title>A Draft Genome Sequence for Ensete ventricosum, the Drought-Tolerant Tree Against Hunger.</title>
        <authorList>
            <person name="Harrison J."/>
            <person name="Moore K.A."/>
            <person name="Paszkiewicz K."/>
            <person name="Jones T."/>
            <person name="Grant M."/>
            <person name="Ambacheew D."/>
            <person name="Muzemil S."/>
            <person name="Studholme D.J."/>
        </authorList>
    </citation>
    <scope>NUCLEOTIDE SEQUENCE [LARGE SCALE GENOMIC DNA]</scope>
</reference>